<evidence type="ECO:0000256" key="2">
    <source>
        <dbReference type="ARBA" id="ARBA00022490"/>
    </source>
</evidence>
<keyword evidence="7 8" id="KW-0238">DNA-binding</keyword>
<evidence type="ECO:0000256" key="5">
    <source>
        <dbReference type="ARBA" id="ARBA00022840"/>
    </source>
</evidence>
<dbReference type="SUPFAM" id="SSF52540">
    <property type="entry name" value="P-loop containing nucleoside triphosphate hydrolases"/>
    <property type="match status" value="1"/>
</dbReference>
<feature type="region of interest" description="Domain IV, binds dsDNA" evidence="8">
    <location>
        <begin position="343"/>
        <end position="463"/>
    </location>
</feature>
<dbReference type="InterPro" id="IPR020591">
    <property type="entry name" value="Chromosome_initiator_DnaA-like"/>
</dbReference>
<dbReference type="InterPro" id="IPR018312">
    <property type="entry name" value="Chromosome_initiator_DnaA_CS"/>
</dbReference>
<dbReference type="InterPro" id="IPR003593">
    <property type="entry name" value="AAA+_ATPase"/>
</dbReference>
<evidence type="ECO:0000256" key="3">
    <source>
        <dbReference type="ARBA" id="ARBA00022705"/>
    </source>
</evidence>
<feature type="region of interest" description="Domain III, AAA+ region" evidence="8">
    <location>
        <begin position="126"/>
        <end position="342"/>
    </location>
</feature>
<dbReference type="Gene3D" id="3.40.50.300">
    <property type="entry name" value="P-loop containing nucleotide triphosphate hydrolases"/>
    <property type="match status" value="1"/>
</dbReference>
<evidence type="ECO:0000256" key="8">
    <source>
        <dbReference type="HAMAP-Rule" id="MF_00377"/>
    </source>
</evidence>
<protein>
    <recommendedName>
        <fullName evidence="8 9">Chromosomal replication initiator protein DnaA</fullName>
    </recommendedName>
</protein>
<dbReference type="GO" id="GO:0008289">
    <property type="term" value="F:lipid binding"/>
    <property type="evidence" value="ECO:0007669"/>
    <property type="project" value="UniProtKB-KW"/>
</dbReference>
<proteinExistence type="inferred from homology"/>
<accession>A0A2M7DB05</accession>
<sequence length="463" mass="53348">MNKLFYNFEFKVMTLEELWQAVLAQIQLNTSPANFATWFAGTKIISKENGAVIVSVLNSFSKEWLEQKYHKEILKILWALDKSVKEVTYKVDSVKIKVKSIPKTEPPDVSVGQLGFLELEIDKETNLNPRYNFENFVVGPFNELATAAATAAIKDPGRIYNPLFIYGRVGLGKTHLLQAMGNEASKIKPQKKIRYIPSEKLISMVVNSIRNHNIEELKSDLRKIDILIVDDVQFFAGKDKTQEEFFHIFNTLYQENKQIVLSSDRSPKAIPAITERLKSRFEGGMVADIGFPDYETRLAILKQKSQEKNADFPVKILEYAATNIQKNIRELESALNRLIVFKKINGKIPTLEETKKLLRNIIVSPSRFTNPSKIIQVINEFYDLDNKNFFYSSRKKEFARPRQLAMYLLRKELNLSFPAIGRKFGGKDHTTVIHACHLIEKEFQENEKFNQEVELILQRVYSA</sequence>
<dbReference type="GO" id="GO:0003688">
    <property type="term" value="F:DNA replication origin binding"/>
    <property type="evidence" value="ECO:0007669"/>
    <property type="project" value="UniProtKB-UniRule"/>
</dbReference>
<feature type="domain" description="AAA+ ATPase" evidence="12">
    <location>
        <begin position="159"/>
        <end position="291"/>
    </location>
</feature>
<dbReference type="SMART" id="SM00382">
    <property type="entry name" value="AAA"/>
    <property type="match status" value="1"/>
</dbReference>
<reference evidence="15" key="1">
    <citation type="submission" date="2017-09" db="EMBL/GenBank/DDBJ databases">
        <title>Depth-based differentiation of microbial function through sediment-hosted aquifers and enrichment of novel symbionts in the deep terrestrial subsurface.</title>
        <authorList>
            <person name="Probst A.J."/>
            <person name="Ladd B."/>
            <person name="Jarett J.K."/>
            <person name="Geller-Mcgrath D.E."/>
            <person name="Sieber C.M.K."/>
            <person name="Emerson J.B."/>
            <person name="Anantharaman K."/>
            <person name="Thomas B.C."/>
            <person name="Malmstrom R."/>
            <person name="Stieglmeier M."/>
            <person name="Klingl A."/>
            <person name="Woyke T."/>
            <person name="Ryan C.M."/>
            <person name="Banfield J.F."/>
        </authorList>
    </citation>
    <scope>NUCLEOTIDE SEQUENCE [LARGE SCALE GENOMIC DNA]</scope>
</reference>
<dbReference type="GO" id="GO:0006270">
    <property type="term" value="P:DNA replication initiation"/>
    <property type="evidence" value="ECO:0007669"/>
    <property type="project" value="UniProtKB-UniRule"/>
</dbReference>
<dbReference type="InterPro" id="IPR027417">
    <property type="entry name" value="P-loop_NTPase"/>
</dbReference>
<dbReference type="Pfam" id="PF11638">
    <property type="entry name" value="DnaA_N"/>
    <property type="match status" value="1"/>
</dbReference>
<dbReference type="GO" id="GO:0005737">
    <property type="term" value="C:cytoplasm"/>
    <property type="evidence" value="ECO:0007669"/>
    <property type="project" value="UniProtKB-SubCell"/>
</dbReference>
<evidence type="ECO:0000313" key="14">
    <source>
        <dbReference type="EMBL" id="PIV45636.1"/>
    </source>
</evidence>
<evidence type="ECO:0000256" key="4">
    <source>
        <dbReference type="ARBA" id="ARBA00022741"/>
    </source>
</evidence>
<dbReference type="GO" id="GO:0005524">
    <property type="term" value="F:ATP binding"/>
    <property type="evidence" value="ECO:0007669"/>
    <property type="project" value="UniProtKB-UniRule"/>
</dbReference>
<dbReference type="EMBL" id="PETY01000018">
    <property type="protein sequence ID" value="PIV45636.1"/>
    <property type="molecule type" value="Genomic_DNA"/>
</dbReference>
<keyword evidence="2 8" id="KW-0963">Cytoplasm</keyword>
<feature type="domain" description="Chromosomal replication initiator DnaA C-terminal" evidence="13">
    <location>
        <begin position="370"/>
        <end position="439"/>
    </location>
</feature>
<feature type="binding site" evidence="8">
    <location>
        <position position="170"/>
    </location>
    <ligand>
        <name>ATP</name>
        <dbReference type="ChEBI" id="CHEBI:30616"/>
    </ligand>
</feature>
<dbReference type="CDD" id="cd00009">
    <property type="entry name" value="AAA"/>
    <property type="match status" value="1"/>
</dbReference>
<feature type="region of interest" description="Domain I, interacts with DnaA modulators" evidence="8">
    <location>
        <begin position="1"/>
        <end position="93"/>
    </location>
</feature>
<dbReference type="Pfam" id="PF00308">
    <property type="entry name" value="Bac_DnaA"/>
    <property type="match status" value="1"/>
</dbReference>
<evidence type="ECO:0000256" key="1">
    <source>
        <dbReference type="ARBA" id="ARBA00006583"/>
    </source>
</evidence>
<dbReference type="InterPro" id="IPR010921">
    <property type="entry name" value="Trp_repressor/repl_initiator"/>
</dbReference>
<feature type="binding site" evidence="8">
    <location>
        <position position="173"/>
    </location>
    <ligand>
        <name>ATP</name>
        <dbReference type="ChEBI" id="CHEBI:30616"/>
    </ligand>
</feature>
<dbReference type="Gene3D" id="1.10.8.60">
    <property type="match status" value="1"/>
</dbReference>
<evidence type="ECO:0000313" key="15">
    <source>
        <dbReference type="Proteomes" id="UP000229625"/>
    </source>
</evidence>
<evidence type="ECO:0000256" key="10">
    <source>
        <dbReference type="RuleBase" id="RU000577"/>
    </source>
</evidence>
<keyword evidence="6 8" id="KW-0446">Lipid-binding</keyword>
<evidence type="ECO:0000259" key="12">
    <source>
        <dbReference type="SMART" id="SM00382"/>
    </source>
</evidence>
<dbReference type="SMART" id="SM00760">
    <property type="entry name" value="Bac_DnaA_C"/>
    <property type="match status" value="1"/>
</dbReference>
<evidence type="ECO:0000256" key="6">
    <source>
        <dbReference type="ARBA" id="ARBA00023121"/>
    </source>
</evidence>
<dbReference type="InterPro" id="IPR001957">
    <property type="entry name" value="Chromosome_initiator_DnaA"/>
</dbReference>
<dbReference type="Proteomes" id="UP000229625">
    <property type="component" value="Unassembled WGS sequence"/>
</dbReference>
<keyword evidence="5 8" id="KW-0067">ATP-binding</keyword>
<dbReference type="PANTHER" id="PTHR30050">
    <property type="entry name" value="CHROMOSOMAL REPLICATION INITIATOR PROTEIN DNAA"/>
    <property type="match status" value="1"/>
</dbReference>
<dbReference type="Gene3D" id="1.10.1750.10">
    <property type="match status" value="1"/>
</dbReference>
<dbReference type="Pfam" id="PF08299">
    <property type="entry name" value="Bac_DnaA_C"/>
    <property type="match status" value="1"/>
</dbReference>
<dbReference type="Gene3D" id="3.30.300.180">
    <property type="match status" value="1"/>
</dbReference>
<feature type="binding site" evidence="8">
    <location>
        <position position="174"/>
    </location>
    <ligand>
        <name>ATP</name>
        <dbReference type="ChEBI" id="CHEBI:30616"/>
    </ligand>
</feature>
<evidence type="ECO:0000256" key="9">
    <source>
        <dbReference type="NCBIfam" id="TIGR00362"/>
    </source>
</evidence>
<comment type="domain">
    <text evidence="8">Domain I is involved in oligomerization and binding regulators, domain II is flexibile and of varying length in different bacteria, domain III forms the AAA+ region, while domain IV binds dsDNA.</text>
</comment>
<comment type="function">
    <text evidence="8 10">Plays an essential role in the initiation and regulation of chromosomal replication. ATP-DnaA binds to the origin of replication (oriC) to initiate formation of the DNA replication initiation complex once per cell cycle. Binds the DnaA box (a 9 base pair repeat at the origin) and separates the double-stranded (ds)DNA. Forms a right-handed helical filament on oriC DNA; dsDNA binds to the exterior of the filament while single-stranded (ss)DNA is stabiized in the filament's interior. The ATP-DnaA-oriC complex binds and stabilizes one strand of the AT-rich DNA unwinding element (DUE), permitting loading of DNA polymerase. After initiation quickly degrades to an ADP-DnaA complex that is not apt for DNA replication. Binds acidic phospholipids.</text>
</comment>
<dbReference type="GO" id="GO:0005886">
    <property type="term" value="C:plasma membrane"/>
    <property type="evidence" value="ECO:0007669"/>
    <property type="project" value="TreeGrafter"/>
</dbReference>
<dbReference type="HAMAP" id="MF_00377">
    <property type="entry name" value="DnaA_bact"/>
    <property type="match status" value="1"/>
</dbReference>
<dbReference type="InterPro" id="IPR038454">
    <property type="entry name" value="DnaA_N_sf"/>
</dbReference>
<comment type="similarity">
    <text evidence="1 8 11">Belongs to the DnaA family.</text>
</comment>
<gene>
    <name evidence="8 14" type="primary">dnaA</name>
    <name evidence="14" type="ORF">COS24_01330</name>
</gene>
<name>A0A2M7DB05_9BACT</name>
<evidence type="ECO:0000259" key="13">
    <source>
        <dbReference type="SMART" id="SM00760"/>
    </source>
</evidence>
<dbReference type="CDD" id="cd06571">
    <property type="entry name" value="Bac_DnaA_C"/>
    <property type="match status" value="1"/>
</dbReference>
<dbReference type="InterPro" id="IPR024633">
    <property type="entry name" value="DnaA_N_dom"/>
</dbReference>
<dbReference type="SUPFAM" id="SSF48295">
    <property type="entry name" value="TrpR-like"/>
    <property type="match status" value="1"/>
</dbReference>
<evidence type="ECO:0000256" key="7">
    <source>
        <dbReference type="ARBA" id="ARBA00023125"/>
    </source>
</evidence>
<dbReference type="FunFam" id="3.40.50.300:FF:000668">
    <property type="entry name" value="Chromosomal replication initiator protein DnaA"/>
    <property type="match status" value="1"/>
</dbReference>
<dbReference type="PRINTS" id="PR00051">
    <property type="entry name" value="DNAA"/>
</dbReference>
<comment type="caution">
    <text evidence="14">The sequence shown here is derived from an EMBL/GenBank/DDBJ whole genome shotgun (WGS) entry which is preliminary data.</text>
</comment>
<dbReference type="InterPro" id="IPR013159">
    <property type="entry name" value="DnaA_C"/>
</dbReference>
<organism evidence="14 15">
    <name type="scientific">Candidatus Nealsonbacteria bacterium CG02_land_8_20_14_3_00_34_20</name>
    <dbReference type="NCBI Taxonomy" id="1974698"/>
    <lineage>
        <taxon>Bacteria</taxon>
        <taxon>Candidatus Nealsoniibacteriota</taxon>
    </lineage>
</organism>
<dbReference type="InterPro" id="IPR013317">
    <property type="entry name" value="DnaA_dom"/>
</dbReference>
<dbReference type="PANTHER" id="PTHR30050:SF2">
    <property type="entry name" value="CHROMOSOMAL REPLICATION INITIATOR PROTEIN DNAA"/>
    <property type="match status" value="1"/>
</dbReference>
<dbReference type="PROSITE" id="PS01008">
    <property type="entry name" value="DNAA"/>
    <property type="match status" value="1"/>
</dbReference>
<feature type="binding site" evidence="8">
    <location>
        <position position="172"/>
    </location>
    <ligand>
        <name>ATP</name>
        <dbReference type="ChEBI" id="CHEBI:30616"/>
    </ligand>
</feature>
<evidence type="ECO:0000256" key="11">
    <source>
        <dbReference type="RuleBase" id="RU004227"/>
    </source>
</evidence>
<dbReference type="GO" id="GO:0006275">
    <property type="term" value="P:regulation of DNA replication"/>
    <property type="evidence" value="ECO:0007669"/>
    <property type="project" value="UniProtKB-UniRule"/>
</dbReference>
<keyword evidence="3 8" id="KW-0235">DNA replication</keyword>
<keyword evidence="4 8" id="KW-0547">Nucleotide-binding</keyword>
<comment type="subunit">
    <text evidence="8">Oligomerizes as a right-handed, spiral filament on DNA at oriC.</text>
</comment>
<comment type="caution">
    <text evidence="8">Lacks conserved residue(s) required for the propagation of feature annotation.</text>
</comment>
<dbReference type="NCBIfam" id="TIGR00362">
    <property type="entry name" value="DnaA"/>
    <property type="match status" value="1"/>
</dbReference>
<dbReference type="AlphaFoldDB" id="A0A2M7DB05"/>
<comment type="subcellular location">
    <subcellularLocation>
        <location evidence="8">Cytoplasm</location>
    </subcellularLocation>
</comment>